<organismHost>
    <name type="scientific">Penaeidae</name>
    <name type="common">penaeid shrimps</name>
    <dbReference type="NCBI Taxonomy" id="6685"/>
</organismHost>
<accession>A0A076MK96</accession>
<dbReference type="Proteomes" id="UP000117154">
    <property type="component" value="Genome"/>
</dbReference>
<dbReference type="InterPro" id="IPR032398">
    <property type="entry name" value="IHHNV_capsid"/>
</dbReference>
<name>A0A076MK96_IHHNV</name>
<dbReference type="Pfam" id="PF16530">
    <property type="entry name" value="IHHNV_capsid"/>
    <property type="match status" value="1"/>
</dbReference>
<reference evidence="2 3" key="1">
    <citation type="submission" date="2007-05" db="EMBL/GenBank/DDBJ databases">
        <title>Cloning of the genome of infectious hypodermal and hematopoietic necrosis virus (IHHNV).</title>
        <authorList>
            <person name="Wu H."/>
            <person name="Yang F."/>
            <person name="Xu L."/>
        </authorList>
    </citation>
    <scope>NUCLEOTIDE SEQUENCE [LARGE SCALE GENOMIC DNA]</scope>
    <source>
        <strain evidence="2">Fujian</strain>
    </source>
</reference>
<sequence length="329" mass="37429">MCADSTRASPRKRSRRDAHNEDEEHAEGSSGPDPHRCLQFNTGESIHITFQTRRYFEFDAANDGNFDGKNLYCLPLHWMNLYLYGLKSSDSSATETQRYKMVKSMMKTYGWKVHKAGVVMHSMVPLMKDLKVSGGTSFETLTFTDTPYLEIFKDTTGLHNQLSTKEADVTLAKWIQNPQLVTVQSTAANYEDPIQQFGFMEQMRTGDRKAYTIHGDTRNWYGGEIPTTGPTFIPKWGGQLKWDKPSLGNLVYPADHHTNDWQQIFMRMSPIKGPNGDELKLGCRVQADFFLHLEVRLPPQGCVASLGMLQYLHAPCTGQLNKCYIMHTN</sequence>
<proteinExistence type="predicted"/>
<protein>
    <submittedName>
        <fullName evidence="2">Capsid protein</fullName>
    </submittedName>
</protein>
<evidence type="ECO:0000313" key="3">
    <source>
        <dbReference type="Proteomes" id="UP000117154"/>
    </source>
</evidence>
<evidence type="ECO:0000256" key="1">
    <source>
        <dbReference type="SAM" id="MobiDB-lite"/>
    </source>
</evidence>
<evidence type="ECO:0000313" key="2">
    <source>
        <dbReference type="EMBL" id="ABR23511.1"/>
    </source>
</evidence>
<feature type="region of interest" description="Disordered" evidence="1">
    <location>
        <begin position="1"/>
        <end position="37"/>
    </location>
</feature>
<dbReference type="EMBL" id="EF633688">
    <property type="protein sequence ID" value="ABR23511.1"/>
    <property type="molecule type" value="Genomic_DNA"/>
</dbReference>
<organism evidence="2 3">
    <name type="scientific">Infectious hypodermal and hematopoietic necrosis virus</name>
    <name type="common">IHHNV</name>
    <name type="synonym">Decapod penstyldensovirus 1</name>
    <dbReference type="NCBI Taxonomy" id="1513224"/>
    <lineage>
        <taxon>Viruses</taxon>
        <taxon>Monodnaviria</taxon>
        <taxon>Shotokuvirae</taxon>
        <taxon>Cossaviricota</taxon>
        <taxon>Quintoviricetes</taxon>
        <taxon>Piccovirales</taxon>
        <taxon>Parvoviridae</taxon>
        <taxon>Hamaparvovirinae</taxon>
        <taxon>Penstylhamaparvovirus</taxon>
        <taxon>Penstylhamaparvovirus decapod1</taxon>
    </lineage>
</organism>